<accession>A0ACC0C1L2</accession>
<name>A0ACC0C1L2_CATRO</name>
<evidence type="ECO:0000313" key="2">
    <source>
        <dbReference type="Proteomes" id="UP001060085"/>
    </source>
</evidence>
<dbReference type="EMBL" id="CM044702">
    <property type="protein sequence ID" value="KAI5678780.1"/>
    <property type="molecule type" value="Genomic_DNA"/>
</dbReference>
<evidence type="ECO:0000313" key="1">
    <source>
        <dbReference type="EMBL" id="KAI5678780.1"/>
    </source>
</evidence>
<proteinExistence type="predicted"/>
<sequence>MSILAKMWIGTKSLSLNYDNVSVRISISPRWKILLKFFQVDEYQAALCSIPVRLKEAVKRPMMIYSPKILRCLTTIAAASAPHISLSFSRRFCSSFSFKLQLTAAALVEDFRTTVPPSSPLLFPTRFRLIWSGDHETCITDLQCRHFGRSLFQSYSTVPRKYKVKKESLEAWILREFTGSETDDDLILRARGFNFLLLRGDMLLDFSRNLVHVCYLSLLEDFDAISTYSWANRGTRTVGYQSARVDRRMMDVDDMATGMIEGPPSSPTQIASFAKKVHTIIRRCMPSHRRPRELVPERSARGVKRGGLWIAWWGTWRLPPVPPNSGRRGNVDLERGEERGHILTRGHGDVGSSDHIDLFDSPDLDMPSFSLGLCYMPSHI</sequence>
<reference evidence="2" key="1">
    <citation type="journal article" date="2023" name="Nat. Plants">
        <title>Single-cell RNA sequencing provides a high-resolution roadmap for understanding the multicellular compartmentation of specialized metabolism.</title>
        <authorList>
            <person name="Sun S."/>
            <person name="Shen X."/>
            <person name="Li Y."/>
            <person name="Li Y."/>
            <person name="Wang S."/>
            <person name="Li R."/>
            <person name="Zhang H."/>
            <person name="Shen G."/>
            <person name="Guo B."/>
            <person name="Wei J."/>
            <person name="Xu J."/>
            <person name="St-Pierre B."/>
            <person name="Chen S."/>
            <person name="Sun C."/>
        </authorList>
    </citation>
    <scope>NUCLEOTIDE SEQUENCE [LARGE SCALE GENOMIC DNA]</scope>
</reference>
<comment type="caution">
    <text evidence="1">The sequence shown here is derived from an EMBL/GenBank/DDBJ whole genome shotgun (WGS) entry which is preliminary data.</text>
</comment>
<protein>
    <submittedName>
        <fullName evidence="1">Uncharacterized protein</fullName>
    </submittedName>
</protein>
<gene>
    <name evidence="1" type="ORF">M9H77_09730</name>
</gene>
<dbReference type="Proteomes" id="UP001060085">
    <property type="component" value="Linkage Group LG02"/>
</dbReference>
<keyword evidence="2" id="KW-1185">Reference proteome</keyword>
<organism evidence="1 2">
    <name type="scientific">Catharanthus roseus</name>
    <name type="common">Madagascar periwinkle</name>
    <name type="synonym">Vinca rosea</name>
    <dbReference type="NCBI Taxonomy" id="4058"/>
    <lineage>
        <taxon>Eukaryota</taxon>
        <taxon>Viridiplantae</taxon>
        <taxon>Streptophyta</taxon>
        <taxon>Embryophyta</taxon>
        <taxon>Tracheophyta</taxon>
        <taxon>Spermatophyta</taxon>
        <taxon>Magnoliopsida</taxon>
        <taxon>eudicotyledons</taxon>
        <taxon>Gunneridae</taxon>
        <taxon>Pentapetalae</taxon>
        <taxon>asterids</taxon>
        <taxon>lamiids</taxon>
        <taxon>Gentianales</taxon>
        <taxon>Apocynaceae</taxon>
        <taxon>Rauvolfioideae</taxon>
        <taxon>Vinceae</taxon>
        <taxon>Catharanthinae</taxon>
        <taxon>Catharanthus</taxon>
    </lineage>
</organism>